<dbReference type="EMBL" id="JBHRXV010000001">
    <property type="protein sequence ID" value="MFC3711053.1"/>
    <property type="molecule type" value="Genomic_DNA"/>
</dbReference>
<keyword evidence="1" id="KW-0732">Signal</keyword>
<evidence type="ECO:0000256" key="1">
    <source>
        <dbReference type="SAM" id="SignalP"/>
    </source>
</evidence>
<organism evidence="2 3">
    <name type="scientific">Sphingoaurantiacus capsulatus</name>
    <dbReference type="NCBI Taxonomy" id="1771310"/>
    <lineage>
        <taxon>Bacteria</taxon>
        <taxon>Pseudomonadati</taxon>
        <taxon>Pseudomonadota</taxon>
        <taxon>Alphaproteobacteria</taxon>
        <taxon>Sphingomonadales</taxon>
        <taxon>Sphingosinicellaceae</taxon>
        <taxon>Sphingoaurantiacus</taxon>
    </lineage>
</organism>
<keyword evidence="3" id="KW-1185">Reference proteome</keyword>
<name>A0ABV7X7I2_9SPHN</name>
<evidence type="ECO:0000313" key="3">
    <source>
        <dbReference type="Proteomes" id="UP001595615"/>
    </source>
</evidence>
<sequence>MPWRRRFHAAAFASALITGAPTFAQTIAIQTISANTPALGNVAAAAMGNTLFQVAASTGAITKISGNGVRTTTGNSRAQVTIRCTGTAAECNAASIRVRVAATGSPTGRLATLTNFNVASGTATISSVPTPANILNFVIDPIPRNTNRTFWVGADMAVQGDNSGIASGAATAPFNVRVSVNPATPVSPGTNGTAIATVRRAASIAKIADIDYGTVVRPTSGNSNVALNASTGVRTVGGNGAGVPSPAPRRAEFTISGEGGRTLSVTLPSNYVLTHSNGTNTITANLSRSPTGTLTLSGTQGSAGSIGLFVGSSFTMPAAVVPGVYSGTFNLTVQYN</sequence>
<evidence type="ECO:0000313" key="2">
    <source>
        <dbReference type="EMBL" id="MFC3711053.1"/>
    </source>
</evidence>
<dbReference type="RefSeq" id="WP_380855227.1">
    <property type="nucleotide sequence ID" value="NZ_JBHRXV010000001.1"/>
</dbReference>
<dbReference type="Pfam" id="PF14352">
    <property type="entry name" value="DUF4402"/>
    <property type="match status" value="1"/>
</dbReference>
<protein>
    <submittedName>
        <fullName evidence="2">DUF4402 domain-containing protein</fullName>
    </submittedName>
</protein>
<reference evidence="3" key="1">
    <citation type="journal article" date="2019" name="Int. J. Syst. Evol. Microbiol.">
        <title>The Global Catalogue of Microorganisms (GCM) 10K type strain sequencing project: providing services to taxonomists for standard genome sequencing and annotation.</title>
        <authorList>
            <consortium name="The Broad Institute Genomics Platform"/>
            <consortium name="The Broad Institute Genome Sequencing Center for Infectious Disease"/>
            <person name="Wu L."/>
            <person name="Ma J."/>
        </authorList>
    </citation>
    <scope>NUCLEOTIDE SEQUENCE [LARGE SCALE GENOMIC DNA]</scope>
    <source>
        <strain evidence="3">KCTC 42644</strain>
    </source>
</reference>
<proteinExistence type="predicted"/>
<dbReference type="InterPro" id="IPR025514">
    <property type="entry name" value="DUF4402"/>
</dbReference>
<feature type="signal peptide" evidence="1">
    <location>
        <begin position="1"/>
        <end position="24"/>
    </location>
</feature>
<gene>
    <name evidence="2" type="ORF">ACFOMD_00630</name>
</gene>
<feature type="chain" id="PRO_5045337435" evidence="1">
    <location>
        <begin position="25"/>
        <end position="336"/>
    </location>
</feature>
<comment type="caution">
    <text evidence="2">The sequence shown here is derived from an EMBL/GenBank/DDBJ whole genome shotgun (WGS) entry which is preliminary data.</text>
</comment>
<accession>A0ABV7X7I2</accession>
<dbReference type="Proteomes" id="UP001595615">
    <property type="component" value="Unassembled WGS sequence"/>
</dbReference>